<accession>A0A1J8Q6Q0</accession>
<dbReference type="Proteomes" id="UP000183567">
    <property type="component" value="Unassembled WGS sequence"/>
</dbReference>
<proteinExistence type="predicted"/>
<evidence type="ECO:0000313" key="2">
    <source>
        <dbReference type="EMBL" id="OJA16709.1"/>
    </source>
</evidence>
<feature type="compositionally biased region" description="Polar residues" evidence="1">
    <location>
        <begin position="1"/>
        <end position="12"/>
    </location>
</feature>
<feature type="region of interest" description="Disordered" evidence="1">
    <location>
        <begin position="1"/>
        <end position="32"/>
    </location>
</feature>
<comment type="caution">
    <text evidence="2">The sequence shown here is derived from an EMBL/GenBank/DDBJ whole genome shotgun (WGS) entry which is preliminary data.</text>
</comment>
<keyword evidence="3" id="KW-1185">Reference proteome</keyword>
<dbReference type="EMBL" id="LVVM01002414">
    <property type="protein sequence ID" value="OJA16709.1"/>
    <property type="molecule type" value="Genomic_DNA"/>
</dbReference>
<gene>
    <name evidence="2" type="ORF">AZE42_13765</name>
</gene>
<organism evidence="2 3">
    <name type="scientific">Rhizopogon vesiculosus</name>
    <dbReference type="NCBI Taxonomy" id="180088"/>
    <lineage>
        <taxon>Eukaryota</taxon>
        <taxon>Fungi</taxon>
        <taxon>Dikarya</taxon>
        <taxon>Basidiomycota</taxon>
        <taxon>Agaricomycotina</taxon>
        <taxon>Agaricomycetes</taxon>
        <taxon>Agaricomycetidae</taxon>
        <taxon>Boletales</taxon>
        <taxon>Suillineae</taxon>
        <taxon>Rhizopogonaceae</taxon>
        <taxon>Rhizopogon</taxon>
    </lineage>
</organism>
<protein>
    <submittedName>
        <fullName evidence="2">Uncharacterized protein</fullName>
    </submittedName>
</protein>
<evidence type="ECO:0000256" key="1">
    <source>
        <dbReference type="SAM" id="MobiDB-lite"/>
    </source>
</evidence>
<feature type="compositionally biased region" description="Basic and acidic residues" evidence="1">
    <location>
        <begin position="13"/>
        <end position="22"/>
    </location>
</feature>
<evidence type="ECO:0000313" key="3">
    <source>
        <dbReference type="Proteomes" id="UP000183567"/>
    </source>
</evidence>
<sequence length="55" mass="5938">MDQVPQRPSQSQRKCDNSESTKNKKSNVSGDACIKPILDDDLGLLEMGNFGGGKV</sequence>
<reference evidence="2 3" key="1">
    <citation type="submission" date="2016-03" db="EMBL/GenBank/DDBJ databases">
        <title>Comparative genomics of the ectomycorrhizal sister species Rhizopogon vinicolor and Rhizopogon vesiculosus (Basidiomycota: Boletales) reveals a divergence of the mating type B locus.</title>
        <authorList>
            <person name="Mujic A.B."/>
            <person name="Kuo A."/>
            <person name="Tritt A."/>
            <person name="Lipzen A."/>
            <person name="Chen C."/>
            <person name="Johnson J."/>
            <person name="Sharma A."/>
            <person name="Barry K."/>
            <person name="Grigoriev I.V."/>
            <person name="Spatafora J.W."/>
        </authorList>
    </citation>
    <scope>NUCLEOTIDE SEQUENCE [LARGE SCALE GENOMIC DNA]</scope>
    <source>
        <strain evidence="2 3">AM-OR11-056</strain>
    </source>
</reference>
<dbReference type="AlphaFoldDB" id="A0A1J8Q6Q0"/>
<name>A0A1J8Q6Q0_9AGAM</name>